<feature type="coiled-coil region" evidence="6">
    <location>
        <begin position="1972"/>
        <end position="2006"/>
    </location>
</feature>
<dbReference type="GO" id="GO:0005930">
    <property type="term" value="C:axoneme"/>
    <property type="evidence" value="ECO:0007669"/>
    <property type="project" value="TreeGrafter"/>
</dbReference>
<feature type="domain" description="CFAP74 fourth Ig-like" evidence="10">
    <location>
        <begin position="3692"/>
        <end position="3786"/>
    </location>
</feature>
<dbReference type="InterPro" id="IPR053879">
    <property type="entry name" value="HYDIN_VesB_CFA65-like_Ig"/>
</dbReference>
<feature type="domain" description="HYDIN/VesB/CFA65-like Ig-like" evidence="8">
    <location>
        <begin position="1192"/>
        <end position="1288"/>
    </location>
</feature>
<dbReference type="InterPro" id="IPR033305">
    <property type="entry name" value="Hydin-like"/>
</dbReference>
<dbReference type="InterPro" id="IPR027417">
    <property type="entry name" value="P-loop_NTPase"/>
</dbReference>
<organism evidence="11 12">
    <name type="scientific">Rhizoclosmatium globosum</name>
    <dbReference type="NCBI Taxonomy" id="329046"/>
    <lineage>
        <taxon>Eukaryota</taxon>
        <taxon>Fungi</taxon>
        <taxon>Fungi incertae sedis</taxon>
        <taxon>Chytridiomycota</taxon>
        <taxon>Chytridiomycota incertae sedis</taxon>
        <taxon>Chytridiomycetes</taxon>
        <taxon>Chytridiales</taxon>
        <taxon>Chytriomycetaceae</taxon>
        <taxon>Rhizoclosmatium</taxon>
    </lineage>
</organism>
<evidence type="ECO:0000313" key="12">
    <source>
        <dbReference type="Proteomes" id="UP000193642"/>
    </source>
</evidence>
<evidence type="ECO:0000256" key="1">
    <source>
        <dbReference type="ARBA" id="ARBA00004138"/>
    </source>
</evidence>
<dbReference type="GO" id="GO:1904158">
    <property type="term" value="P:axonemal central apparatus assembly"/>
    <property type="evidence" value="ECO:0007669"/>
    <property type="project" value="TreeGrafter"/>
</dbReference>
<dbReference type="Pfam" id="PF23277">
    <property type="entry name" value="Ig_Dlec1_1"/>
    <property type="match status" value="1"/>
</dbReference>
<keyword evidence="6" id="KW-0175">Coiled coil</keyword>
<dbReference type="InterPro" id="IPR056310">
    <property type="entry name" value="Ig-CFAP74_4th"/>
</dbReference>
<evidence type="ECO:0000259" key="8">
    <source>
        <dbReference type="Pfam" id="PF22544"/>
    </source>
</evidence>
<feature type="compositionally biased region" description="Basic and acidic residues" evidence="7">
    <location>
        <begin position="2050"/>
        <end position="2059"/>
    </location>
</feature>
<dbReference type="STRING" id="329046.A0A1Y2BXZ0"/>
<evidence type="ECO:0000259" key="10">
    <source>
        <dbReference type="Pfam" id="PF24798"/>
    </source>
</evidence>
<feature type="domain" description="Deleted in lung and esophageal cancer protein 1 Ig-like" evidence="9">
    <location>
        <begin position="56"/>
        <end position="142"/>
    </location>
</feature>
<reference evidence="11 12" key="1">
    <citation type="submission" date="2016-07" db="EMBL/GenBank/DDBJ databases">
        <title>Pervasive Adenine N6-methylation of Active Genes in Fungi.</title>
        <authorList>
            <consortium name="DOE Joint Genome Institute"/>
            <person name="Mondo S.J."/>
            <person name="Dannebaum R.O."/>
            <person name="Kuo R.C."/>
            <person name="Labutti K."/>
            <person name="Haridas S."/>
            <person name="Kuo A."/>
            <person name="Salamov A."/>
            <person name="Ahrendt S.R."/>
            <person name="Lipzen A."/>
            <person name="Sullivan W."/>
            <person name="Andreopoulos W.B."/>
            <person name="Clum A."/>
            <person name="Lindquist E."/>
            <person name="Daum C."/>
            <person name="Ramamoorthy G.K."/>
            <person name="Gryganskyi A."/>
            <person name="Culley D."/>
            <person name="Magnuson J.K."/>
            <person name="James T.Y."/>
            <person name="O'Malley M.A."/>
            <person name="Stajich J.E."/>
            <person name="Spatafora J.W."/>
            <person name="Visel A."/>
            <person name="Grigoriev I.V."/>
        </authorList>
    </citation>
    <scope>NUCLEOTIDE SEQUENCE [LARGE SCALE GENOMIC DNA]</scope>
    <source>
        <strain evidence="11 12">JEL800</strain>
    </source>
</reference>
<keyword evidence="12" id="KW-1185">Reference proteome</keyword>
<feature type="compositionally biased region" description="Basic residues" evidence="7">
    <location>
        <begin position="2020"/>
        <end position="2031"/>
    </location>
</feature>
<feature type="region of interest" description="Disordered" evidence="7">
    <location>
        <begin position="2253"/>
        <end position="2310"/>
    </location>
</feature>
<feature type="domain" description="HYDIN/VesB/CFA65-like Ig-like" evidence="8">
    <location>
        <begin position="3789"/>
        <end position="3888"/>
    </location>
</feature>
<dbReference type="Proteomes" id="UP000193642">
    <property type="component" value="Unassembled WGS sequence"/>
</dbReference>
<feature type="domain" description="HYDIN/VesB/CFA65-like Ig-like" evidence="8">
    <location>
        <begin position="422"/>
        <end position="519"/>
    </location>
</feature>
<feature type="region of interest" description="Disordered" evidence="7">
    <location>
        <begin position="2009"/>
        <end position="2068"/>
    </location>
</feature>
<comment type="caution">
    <text evidence="11">The sequence shown here is derived from an EMBL/GenBank/DDBJ whole genome shotgun (WGS) entry which is preliminary data.</text>
</comment>
<feature type="domain" description="HYDIN/VesB/CFA65-like Ig-like" evidence="8">
    <location>
        <begin position="158"/>
        <end position="249"/>
    </location>
</feature>
<evidence type="ECO:0000256" key="6">
    <source>
        <dbReference type="SAM" id="Coils"/>
    </source>
</evidence>
<sequence length="4598" mass="513590">MKPSDFVALRSQSIEERLIAAAVEAAPPPPIVALVAASDALAKNSAVALDRPLFEPRPPALLLQNFVPFQTYEIVVAFRNNDKFARRIRLEPINHPHFSISGLKNDSIQSGKIAPGMEAQFLLKFVPEELIDYQYNLICVTEREKFLVPIRAYGARGVLDFPDAIAFPESPIRSISSKTLFVRNIGDRPAKFMIDVAPPFEAVPDSGFLDVKKNMQIDVLFKPERAGSFTNSLLVKYDTGEVTRVVLSGNAEDANIRLEKTSIKMDNTYITLSSMKQMRIFNRSDKMTKFQWKTFGTSAEDRQYKLKRKLAVDKQEEVECLSFYNQLATNHSLALCDLAPITQKYKNKRREIENDPLLVTDSEFTIQPAEGTIWPNSHVDIFIIFHPKKAGSNTTNVFCDVEGRQNRLPLLLKGEGIGPKGKFSTDMIDVKEVFINTHHQFELFLENRGDIDFKFTLLKPDSQFGPKFQFRPDFGVLRVGEQQLIEVSFNSDILGTFSEVLEWELEGASENLFLNLSGKVIGPTFHFNLPQLDFGQLSYGFPATSSFQILNTSLIPMDFLLNMNMDNGITSDQEFSITPRTGIIPPLQNIDIKVLFTPKYLKKYSEVLCVDVAGVGENLQQLAIFADSIVPEVTLATPIIDYGDCFLCYNYQNDIVLKNDTPFPAKYELLTQEEAAKNVYSYSSRKGSGVIQPRSVERIQMDIQIKRLGLINFPVFIKITGNEEVPLAVDISAMGVGPNVVFSSMELNWGKVPVLKDTVATLTLTNDSPISASFNCNTVSDASCFKIEPLFGVIAPGASIDIVATAFLDDSLKFTDILKVAIQNDGVYEVQLVARGQGSTIMFDESLKSIDFHDVFSNRECSREFVLVNRGRRSQTLHWLTEDERLSKKEAAALLAAGGGPTFEVIPSRFLLKPGASQVIVVKGYSNKSCYCKEVLPCQAMLDKDPARRVIIEATVTANFINPLLEMTPPVMKFISAQTKDEDIELLSQGLTLKNTSLLPLHLAFKCPIPYSIEPIESDYRLNPGEILNLKINYDPHYNTNRISCKEHAKLGITYSEHPQKDFIELFSEITFPNTKFSTSDIDFGCIPNNTEQRKTFVITNTSTLPVEYNWFFLEDSIKIEGELNEQEVCISQVFDILPVRSILQEGESETVEVSFFGHPNSSFSATVICDVYGGPKYELFLKGEASIIDFTFDKQSLDFGTRMYQDILEQELNIANTGNVTFDFNTIIFPSSCLWQKILVSPSTGTIAPHGKQKISVRFCSSVPEAIDEHFFVQIALFEPIKIRVTGSGIFPLIHMTIPRITDAKYDTALNEAKNTLMVKTKKSTSPLDKKAIASPAPDLKSEEKLDAELEAEAERILLREKTLKFLFELTEEIKSKTPLIPKTKTIGSSILLFKSLQKTKDKRANGTIFESSSVVLAHYLCSFGNVIRNTIKKKTFTLTNRSMHPISFQLDKNVLMGTGFSIEPDRVKLLPGKPHYESVEFQVTFQARSQTIGLVQLDLPINVQGGPTTILSLQADVTLPDLHLSTNEVEFGEVMCGLRKTMSIQLHNKNSVPCEWSTICALQDLVLSKFNGMDKNGSKKKNGTSLLKEFEFVPKSGVLQPSEKVILNIRFSANEERDYESVVPLKINMNNQPIPIHLHGRGVKPIIQFEPETLSLGPILPCAEGTEGKFTIINPTNYPVEIYSIEFDQHYEEEEELLRHVDGYEGNLLFLPPREPGQPLPEHIIETAKMNMQKKSAAIQIGTDSITVGKAPETTGVGELVDNLPRNNIKSPGIPDIPHDPAFGIILHGPPFAGKTTQAKKLQAMFDLKYIKIDEFLETIHSLEERLVKRDSLIRIDERASIIGRSITVMDDSKKVLESDHSHSDEKIIPEDALVEIVRNRLQQPDCVRGVVIDGLESKYVQNPVTMVKVLMRIFADKKKIIFLNFALDTAHIRERELVLQKGTGELEFDPMRVKDVTEEEYDNMTDIEREHYDVALMKYKKKMKELQDKRKNERRLLEEELALRMGERKAEEEHLKSGKKKGGAKRATPRIPDGKPDKVSGAPGAKQDIKPGKPEKGGGALSPKTAKKLLDKESKGAEKDKLGIDDELSPFSEAGDTFINEVTMKRLDVYNSTLENVLLTLKDVEKLNINRVIPSSATVEKKPIVAKEKGTEKDKGKVAAPAPLNVDIPAVTTVLEIEGVNIEDVSSACIHDIVASVDQETVFKSVLEYVPAIQKPEEVPLIADVIPAPFLEQIVYFPVERDVPHKGKLFLLQPPSSENDDESKDNNDGSVKLDTGTSPSTAVPVVAQPVAPPPTTSKKSRGAAKAAAEEVKPIDEVVVEEEPPTKFRWIIPPKERKELTVKFNSTEIGKYEQILQFEISGSRSKYSIPCVGTCRYSIMTSDYKKIFPKWKKLKEDKYISHGEYIASSGTFEFGPLLYSKPREKYLDRFPENRAILTISNPSQQEIKINICLKNDIKSDVFFFDPPTMDLQPGQSQALSIWAYPRSANHFEDTLIFCVKDNPEPYCYKISCIGVKPELEIDKRQLSFDKLLLGRSERREIKLKNNTYMPVAWKLVQVELLGEEFTVFPIEGIIEPFAEQIVSADFKGTKPVVISRRSIRLEVSDTEKIGGVVQEVPIIVTAEAYDIAMDLHFPKGFDGGLDFGVIKVLEEGKQVCTLKNKGKYEVGFRFVFESKELAEIFTIMPAQGIMQPSDKPFAVQIIVRATKEMLVRDNTNLKCQFYEPATGEVTANIPVKLQVRSVFSRFSILPVRDLNFGALVHGTKATRQFTIENQGEFDFKYSIYKMVQGLNDKNDKRLRTQTRTSKGPQRPVSPPPAPKVVNNRKEVMKQADASNFGAFTVFPTSSIVAAGAKHQISVEFHSESPGSFEEIVAIDISDRSPNDYMDVIEYRLVAEDCIPGINTTDFVSIFEEQTVCKRLELFNTQSNVYAEEDRVFYFGAFLAGQQAQVRFKISNPYKVPCDVAIVTKPRSRTKSDAADFAFDVEPKKLTIPSHEYRYVTASFHPTSIQSYAGIFEATVDNVDISKSKTLSFELRGEGTLPRVTVEAPMLKNKNGLPLLKFKKLLVGASQVLPIVLKNEGITNAKVKLEWVRELEEFECSGINTSYHSLRPQEYKSIDFKCRAFGVRKFETDVKIRVIDNNFEDTIVQLSGEGYLDDLTFEELPADAENELVFKDCFIGETKTLNFTLTNHSSDMTRVNWISESAEFLFSPTVLHIRPRSKKDVSVSYCAKQPSELSHIKALCKASKIKYINPLLDIDWDDKAKAVRWMTNESSAMTPRKVVEQYPEPQHEVLPGTAPERFLLLSANADYSSYECDISNIKFKSTLMYQTRIFKFNLKNPGKVVLKYTFVFYSDNGQQLEQSSDECPFSIVPSNGIVEPGDSAVLTVKFSPLEDGIFTSLLTGHIHNLVKDSKPISVKVAGASLRPFCHFELEDSDYITGERRNPETSANNGVPSNLSPQTKVIEFGSCGVKVRNTKRFYIVNPTSFNYEFEWTTDLNIDQKVFRCVTPRGTVMSNKKFEMIFEFTPETIDLKESYWKFEILEHNIVIPFLLVGQALEPNVFFDRVSVNFRSLLVGRQVKEVVKLINNEAIPFAFSFNETSFELGSDGSPVMKFSPTSGTIGGHSEVPIEIIFTPSAEKIFNFNLHCNVKKKPTPVSINVKGEGYEIHETLHSEMSDGSIFELAAGLNAENTIDFGQVQINEKRLKRVTLTNSGKFNLDFSWKFLSKVAGVVSVEPEIGTVPKGERVVCEIVFIPTSNLVLKNVKALCQIVNGRVYPLSIAGVGCKPLLKFSASSHNFGTQFIYKPGMIASSTKVRITNQDVKEISIDVALRDAGIFDVKKGTGTLAPGESTDLEVTFYPKEAKNYSENIKIEINGLSTTYFAVNGTGAEFKVEVIQPETKSINFGAIRVGHTVIKTLKLINKSIIPAKFSLGPQTSLESLSNQGVIISQLEELNLRPKGVATVEFKFSPQNRIPPFSEEINLEGAGISKPLLLVSGACQGIEVRLENDTLPFGAIVQKSCTTRRIQLQNTGDIGAKFHWDASKFAPDFSISPPEGYISPGMEVPLEITFHPVELNQDIRYDSLVCLIEGSGPLYLTLTGLCIPQPLQNDVIKFSTPVRQSDVKSIKIENKTSSLWHIRPVIENDNWSGPEHIDIEPNQTKLYDISFTPLEITGNGDGGRHEGSIFFPLPDGNGLLYKLNGVADKPLSIATITREVPCKTAYTEVLTVTNWLKKPQRFRVTTEFAKTDPSTILKGLDFIDVPGLVTREYKMSYYAYKEGVMNAKVIFKNETTQEYLFYNLVIKSTPPGVISTIDMTTAVRQTCVKDVIISNPLQTPVTFNASCNHPDINVPHVLTIQPKSDAVCTIEFLPLQPKEVTTRLSISSSELGVYQYDIKLLATVSAPERSLHFKVGLGGTQTQTLRFMSFAKNKTEYTCRIDSPDFSVEKSVMAPSASVGGVEVCVDVTYEPSKLGDVRTQLLISSTSGGDYVCPLYGHCTTPRPQGPITIKVGATASVSFKNVFTTPASFSFVVDNPAFSVKAQETIPPKKVIVMAITAVATPPNATPSADSKVAKVGKLTVIHKGTNISWVYYLRTQA</sequence>
<evidence type="ECO:0000256" key="7">
    <source>
        <dbReference type="SAM" id="MobiDB-lite"/>
    </source>
</evidence>
<evidence type="ECO:0000259" key="9">
    <source>
        <dbReference type="Pfam" id="PF23277"/>
    </source>
</evidence>
<dbReference type="InterPro" id="IPR013783">
    <property type="entry name" value="Ig-like_fold"/>
</dbReference>
<protein>
    <recommendedName>
        <fullName evidence="13">MSP domain-containing protein</fullName>
    </recommendedName>
</protein>
<keyword evidence="4" id="KW-0969">Cilium</keyword>
<dbReference type="SUPFAM" id="SSF52540">
    <property type="entry name" value="P-loop containing nucleoside triphosphate hydrolases"/>
    <property type="match status" value="1"/>
</dbReference>
<dbReference type="Gene3D" id="2.60.40.10">
    <property type="entry name" value="Immunoglobulins"/>
    <property type="match status" value="25"/>
</dbReference>
<evidence type="ECO:0000313" key="11">
    <source>
        <dbReference type="EMBL" id="ORY39534.1"/>
    </source>
</evidence>
<dbReference type="PANTHER" id="PTHR23053:SF0">
    <property type="entry name" value="HYDROCEPHALUS-INDUCING PROTEIN HOMOLOG"/>
    <property type="match status" value="1"/>
</dbReference>
<accession>A0A1Y2BXZ0</accession>
<dbReference type="Pfam" id="PF22544">
    <property type="entry name" value="HYDIN_VesB_CFA65-like_Ig"/>
    <property type="match status" value="7"/>
</dbReference>
<feature type="non-terminal residue" evidence="11">
    <location>
        <position position="1"/>
    </location>
</feature>
<dbReference type="EMBL" id="MCGO01000039">
    <property type="protein sequence ID" value="ORY39534.1"/>
    <property type="molecule type" value="Genomic_DNA"/>
</dbReference>
<feature type="compositionally biased region" description="Low complexity" evidence="7">
    <location>
        <begin position="2281"/>
        <end position="2292"/>
    </location>
</feature>
<dbReference type="GO" id="GO:0003341">
    <property type="term" value="P:cilium movement"/>
    <property type="evidence" value="ECO:0007669"/>
    <property type="project" value="TreeGrafter"/>
</dbReference>
<comment type="subcellular location">
    <subcellularLocation>
        <location evidence="1">Cell projection</location>
        <location evidence="1">Cilium</location>
    </subcellularLocation>
    <subcellularLocation>
        <location evidence="2">Cytoplasm</location>
    </subcellularLocation>
</comment>
<evidence type="ECO:0000256" key="4">
    <source>
        <dbReference type="ARBA" id="ARBA00023069"/>
    </source>
</evidence>
<dbReference type="Pfam" id="PF24798">
    <property type="entry name" value="Ig-CFAP74_4th"/>
    <property type="match status" value="1"/>
</dbReference>
<feature type="domain" description="HYDIN/VesB/CFA65-like Ig-like" evidence="8">
    <location>
        <begin position="523"/>
        <end position="619"/>
    </location>
</feature>
<dbReference type="InterPro" id="IPR059041">
    <property type="entry name" value="Ig_DLEC1_1"/>
</dbReference>
<feature type="domain" description="HYDIN/VesB/CFA65-like Ig-like" evidence="8">
    <location>
        <begin position="738"/>
        <end position="802"/>
    </location>
</feature>
<dbReference type="OrthoDB" id="442692at2759"/>
<name>A0A1Y2BXZ0_9FUNG</name>
<evidence type="ECO:0000256" key="5">
    <source>
        <dbReference type="ARBA" id="ARBA00023273"/>
    </source>
</evidence>
<proteinExistence type="predicted"/>
<evidence type="ECO:0008006" key="13">
    <source>
        <dbReference type="Google" id="ProtNLM"/>
    </source>
</evidence>
<evidence type="ECO:0000256" key="3">
    <source>
        <dbReference type="ARBA" id="ARBA00022490"/>
    </source>
</evidence>
<keyword evidence="3" id="KW-0963">Cytoplasm</keyword>
<evidence type="ECO:0000256" key="2">
    <source>
        <dbReference type="ARBA" id="ARBA00004496"/>
    </source>
</evidence>
<gene>
    <name evidence="11" type="ORF">BCR33DRAFT_853320</name>
</gene>
<dbReference type="PANTHER" id="PTHR23053">
    <property type="entry name" value="DLEC1 DELETED IN LUNG AND ESOPHAGEAL CANCER 1"/>
    <property type="match status" value="1"/>
</dbReference>
<feature type="domain" description="HYDIN/VesB/CFA65-like Ig-like" evidence="8">
    <location>
        <begin position="4006"/>
        <end position="4087"/>
    </location>
</feature>
<keyword evidence="5" id="KW-0966">Cell projection</keyword>
<dbReference type="Gene3D" id="3.40.50.300">
    <property type="entry name" value="P-loop containing nucleotide triphosphate hydrolases"/>
    <property type="match status" value="1"/>
</dbReference>
<feature type="compositionally biased region" description="Basic and acidic residues" evidence="7">
    <location>
        <begin position="2009"/>
        <end position="2019"/>
    </location>
</feature>